<gene>
    <name evidence="1" type="ORF">G3O08_15335</name>
</gene>
<sequence length="81" mass="9277">MPRQSITFTSPNDLWLNAQVNSEEFSSKSEVVNDLIRKARAEQTHIDYVRARLKKAEDGGFTDLSAEDIRQEIRKELGLNV</sequence>
<comment type="caution">
    <text evidence="1">The sequence shown here is derived from an EMBL/GenBank/DDBJ whole genome shotgun (WGS) entry which is preliminary data.</text>
</comment>
<dbReference type="EMBL" id="JAAGVY010000035">
    <property type="protein sequence ID" value="NEN24875.1"/>
    <property type="molecule type" value="Genomic_DNA"/>
</dbReference>
<dbReference type="Gene3D" id="6.10.10.120">
    <property type="entry name" value="Antitoxin ParD1-like"/>
    <property type="match status" value="1"/>
</dbReference>
<evidence type="ECO:0000313" key="1">
    <source>
        <dbReference type="EMBL" id="NEN24875.1"/>
    </source>
</evidence>
<dbReference type="RefSeq" id="WP_163286271.1">
    <property type="nucleotide sequence ID" value="NZ_JAAGVY010000035.1"/>
</dbReference>
<name>A0A7K3WW94_9FLAO</name>
<protein>
    <submittedName>
        <fullName evidence="1">CopG family transcriptional regulator</fullName>
    </submittedName>
</protein>
<proteinExistence type="predicted"/>
<keyword evidence="2" id="KW-1185">Reference proteome</keyword>
<dbReference type="GO" id="GO:0006355">
    <property type="term" value="P:regulation of DNA-templated transcription"/>
    <property type="evidence" value="ECO:0007669"/>
    <property type="project" value="InterPro"/>
</dbReference>
<accession>A0A7K3WW94</accession>
<dbReference type="Proteomes" id="UP000486602">
    <property type="component" value="Unassembled WGS sequence"/>
</dbReference>
<dbReference type="SUPFAM" id="SSF47598">
    <property type="entry name" value="Ribbon-helix-helix"/>
    <property type="match status" value="1"/>
</dbReference>
<dbReference type="InterPro" id="IPR038296">
    <property type="entry name" value="ParD_sf"/>
</dbReference>
<evidence type="ECO:0000313" key="2">
    <source>
        <dbReference type="Proteomes" id="UP000486602"/>
    </source>
</evidence>
<organism evidence="1 2">
    <name type="scientific">Cryomorpha ignava</name>
    <dbReference type="NCBI Taxonomy" id="101383"/>
    <lineage>
        <taxon>Bacteria</taxon>
        <taxon>Pseudomonadati</taxon>
        <taxon>Bacteroidota</taxon>
        <taxon>Flavobacteriia</taxon>
        <taxon>Flavobacteriales</taxon>
        <taxon>Cryomorphaceae</taxon>
        <taxon>Cryomorpha</taxon>
    </lineage>
</organism>
<dbReference type="InterPro" id="IPR010985">
    <property type="entry name" value="Ribbon_hlx_hlx"/>
</dbReference>
<reference evidence="1 2" key="1">
    <citation type="submission" date="2020-02" db="EMBL/GenBank/DDBJ databases">
        <title>Out from the shadows clarifying the taxonomy of the family Cryomorphaceae and related taxa by utilizing the GTDB taxonomic framework.</title>
        <authorList>
            <person name="Bowman J.P."/>
        </authorList>
    </citation>
    <scope>NUCLEOTIDE SEQUENCE [LARGE SCALE GENOMIC DNA]</scope>
    <source>
        <strain evidence="1 2">QSSC 1-22</strain>
    </source>
</reference>
<dbReference type="AlphaFoldDB" id="A0A7K3WW94"/>